<comment type="similarity">
    <text evidence="2">Belongs to the MscS (TC 1.A.23) family.</text>
</comment>
<feature type="domain" description="Mechanosensitive ion channel MscS" evidence="9">
    <location>
        <begin position="398"/>
        <end position="465"/>
    </location>
</feature>
<evidence type="ECO:0000256" key="8">
    <source>
        <dbReference type="SAM" id="Phobius"/>
    </source>
</evidence>
<sequence>MGLSSSSALQLRSLTRYICTSPEKNGLCAPRAVSAFFLNGSSSSICTPTLSLRSYHASVAISEHRALIAAVAKPFHVSTIGLTPKEAQVVPCRMSVAEVRDDALGGYKQRIYHQQLALRSGWSTLPLGHRSFAASARDVASGSPGQGGTGPVSPPAASSSPDVSATTAETGTSANISESVQKGLNSMGDMLVGAWEAARESAREMVPVLQKWMDPSGTESIAQLVAPASAAVGVSLAAWFVLPRVLRTLHSYVESGPTAHLLRRTLEEKSEYKDSVFGALEMPARLLATVVTFSYLGYVVAPTSIGAHYLTRIWSGATVISIIWFLYRWKSNVFAHIVAGKTTAGGERERYLLMDRISSIGLLVLGAMAFAEACGVAVQSVLTVGGIGGVATAFAARDILGNMLSGVFIQFTRPFTVGDSINAGSVSGQVVEMGFHSTQLLNSDKFPIVVPNSYFSNQVIINKSRAQWRGLSLNLPVRLMDFDKIPSITANIRSMLNSHPRVFLEKEKPRCHVSQVGPSSLIIAITCNLKPMGTDDYLVAQEELLMQAAKIVNNSGAVLGADSAS</sequence>
<evidence type="ECO:0000313" key="11">
    <source>
        <dbReference type="Proteomes" id="UP001497512"/>
    </source>
</evidence>
<dbReference type="SUPFAM" id="SSF82689">
    <property type="entry name" value="Mechanosensitive channel protein MscS (YggB), C-terminal domain"/>
    <property type="match status" value="1"/>
</dbReference>
<name>A0ABP0U714_9BRYO</name>
<gene>
    <name evidence="10" type="ORF">CSSPTR1EN2_LOCUS12234</name>
</gene>
<dbReference type="InterPro" id="IPR006685">
    <property type="entry name" value="MscS_channel_2nd"/>
</dbReference>
<dbReference type="InterPro" id="IPR011014">
    <property type="entry name" value="MscS_channel_TM-2"/>
</dbReference>
<dbReference type="Gene3D" id="1.10.287.1260">
    <property type="match status" value="1"/>
</dbReference>
<evidence type="ECO:0000256" key="2">
    <source>
        <dbReference type="ARBA" id="ARBA00008017"/>
    </source>
</evidence>
<dbReference type="SUPFAM" id="SSF50182">
    <property type="entry name" value="Sm-like ribonucleoproteins"/>
    <property type="match status" value="1"/>
</dbReference>
<evidence type="ECO:0000256" key="7">
    <source>
        <dbReference type="SAM" id="MobiDB-lite"/>
    </source>
</evidence>
<keyword evidence="4 8" id="KW-0812">Transmembrane</keyword>
<protein>
    <recommendedName>
        <fullName evidence="9">Mechanosensitive ion channel MscS domain-containing protein</fullName>
    </recommendedName>
</protein>
<feature type="compositionally biased region" description="Polar residues" evidence="7">
    <location>
        <begin position="169"/>
        <end position="179"/>
    </location>
</feature>
<feature type="compositionally biased region" description="Low complexity" evidence="7">
    <location>
        <begin position="155"/>
        <end position="168"/>
    </location>
</feature>
<comment type="subcellular location">
    <subcellularLocation>
        <location evidence="1">Cell membrane</location>
        <topology evidence="1">Multi-pass membrane protein</topology>
    </subcellularLocation>
</comment>
<dbReference type="Gene3D" id="2.30.30.60">
    <property type="match status" value="1"/>
</dbReference>
<dbReference type="InterPro" id="IPR011066">
    <property type="entry name" value="MscS_channel_C_sf"/>
</dbReference>
<evidence type="ECO:0000256" key="3">
    <source>
        <dbReference type="ARBA" id="ARBA00022475"/>
    </source>
</evidence>
<dbReference type="PANTHER" id="PTHR30566:SF5">
    <property type="entry name" value="MECHANOSENSITIVE ION CHANNEL PROTEIN 1, MITOCHONDRIAL-RELATED"/>
    <property type="match status" value="1"/>
</dbReference>
<dbReference type="SUPFAM" id="SSF82861">
    <property type="entry name" value="Mechanosensitive channel protein MscS (YggB), transmembrane region"/>
    <property type="match status" value="1"/>
</dbReference>
<evidence type="ECO:0000313" key="10">
    <source>
        <dbReference type="EMBL" id="CAK9214443.1"/>
    </source>
</evidence>
<dbReference type="Pfam" id="PF00924">
    <property type="entry name" value="MS_channel_2nd"/>
    <property type="match status" value="1"/>
</dbReference>
<dbReference type="PANTHER" id="PTHR30566">
    <property type="entry name" value="YNAI-RELATED MECHANOSENSITIVE ION CHANNEL"/>
    <property type="match status" value="1"/>
</dbReference>
<feature type="region of interest" description="Disordered" evidence="7">
    <location>
        <begin position="136"/>
        <end position="179"/>
    </location>
</feature>
<dbReference type="EMBL" id="OZ019894">
    <property type="protein sequence ID" value="CAK9214443.1"/>
    <property type="molecule type" value="Genomic_DNA"/>
</dbReference>
<keyword evidence="6 8" id="KW-0472">Membrane</keyword>
<evidence type="ECO:0000256" key="1">
    <source>
        <dbReference type="ARBA" id="ARBA00004651"/>
    </source>
</evidence>
<keyword evidence="5 8" id="KW-1133">Transmembrane helix</keyword>
<dbReference type="InterPro" id="IPR010920">
    <property type="entry name" value="LSM_dom_sf"/>
</dbReference>
<feature type="transmembrane region" description="Helical" evidence="8">
    <location>
        <begin position="221"/>
        <end position="242"/>
    </location>
</feature>
<evidence type="ECO:0000256" key="4">
    <source>
        <dbReference type="ARBA" id="ARBA00022692"/>
    </source>
</evidence>
<organism evidence="10 11">
    <name type="scientific">Sphagnum troendelagicum</name>
    <dbReference type="NCBI Taxonomy" id="128251"/>
    <lineage>
        <taxon>Eukaryota</taxon>
        <taxon>Viridiplantae</taxon>
        <taxon>Streptophyta</taxon>
        <taxon>Embryophyta</taxon>
        <taxon>Bryophyta</taxon>
        <taxon>Sphagnophytina</taxon>
        <taxon>Sphagnopsida</taxon>
        <taxon>Sphagnales</taxon>
        <taxon>Sphagnaceae</taxon>
        <taxon>Sphagnum</taxon>
    </lineage>
</organism>
<evidence type="ECO:0000256" key="6">
    <source>
        <dbReference type="ARBA" id="ARBA00023136"/>
    </source>
</evidence>
<accession>A0ABP0U714</accession>
<dbReference type="InterPro" id="IPR023408">
    <property type="entry name" value="MscS_beta-dom_sf"/>
</dbReference>
<feature type="transmembrane region" description="Helical" evidence="8">
    <location>
        <begin position="307"/>
        <end position="327"/>
    </location>
</feature>
<evidence type="ECO:0000259" key="9">
    <source>
        <dbReference type="Pfam" id="PF00924"/>
    </source>
</evidence>
<evidence type="ECO:0000256" key="5">
    <source>
        <dbReference type="ARBA" id="ARBA00022989"/>
    </source>
</evidence>
<dbReference type="Proteomes" id="UP001497512">
    <property type="component" value="Chromosome 2"/>
</dbReference>
<feature type="transmembrane region" description="Helical" evidence="8">
    <location>
        <begin position="351"/>
        <end position="371"/>
    </location>
</feature>
<reference evidence="10" key="1">
    <citation type="submission" date="2024-02" db="EMBL/GenBank/DDBJ databases">
        <authorList>
            <consortium name="ELIXIR-Norway"/>
            <consortium name="Elixir Norway"/>
        </authorList>
    </citation>
    <scope>NUCLEOTIDE SEQUENCE</scope>
</reference>
<feature type="transmembrane region" description="Helical" evidence="8">
    <location>
        <begin position="282"/>
        <end position="301"/>
    </location>
</feature>
<keyword evidence="3" id="KW-1003">Cell membrane</keyword>
<proteinExistence type="inferred from homology"/>
<keyword evidence="11" id="KW-1185">Reference proteome</keyword>